<dbReference type="Gene3D" id="2.60.40.2140">
    <property type="entry name" value="Beta-1,3-glucan-recognition protein, N-terminal domain"/>
    <property type="match status" value="1"/>
</dbReference>
<dbReference type="KEGG" id="clec:106672158"/>
<dbReference type="PROSITE" id="PS51969">
    <property type="entry name" value="CBM39"/>
    <property type="match status" value="1"/>
</dbReference>
<evidence type="ECO:0000313" key="4">
    <source>
        <dbReference type="EnsemblMetazoa" id="XP_014258840.1"/>
    </source>
</evidence>
<evidence type="ECO:0000256" key="1">
    <source>
        <dbReference type="SAM" id="MobiDB-lite"/>
    </source>
</evidence>
<dbReference type="InterPro" id="IPR031756">
    <property type="entry name" value="BGBP_N"/>
</dbReference>
<feature type="signal peptide" evidence="2">
    <location>
        <begin position="1"/>
        <end position="25"/>
    </location>
</feature>
<feature type="region of interest" description="Disordered" evidence="1">
    <location>
        <begin position="134"/>
        <end position="215"/>
    </location>
</feature>
<feature type="compositionally biased region" description="Low complexity" evidence="1">
    <location>
        <begin position="186"/>
        <end position="209"/>
    </location>
</feature>
<dbReference type="AlphaFoldDB" id="A0A8I6S918"/>
<dbReference type="Proteomes" id="UP000494040">
    <property type="component" value="Unassembled WGS sequence"/>
</dbReference>
<reference evidence="4" key="1">
    <citation type="submission" date="2022-01" db="UniProtKB">
        <authorList>
            <consortium name="EnsemblMetazoa"/>
        </authorList>
    </citation>
    <scope>IDENTIFICATION</scope>
</reference>
<evidence type="ECO:0000256" key="2">
    <source>
        <dbReference type="SAM" id="SignalP"/>
    </source>
</evidence>
<name>A0A8I6S918_CIMLE</name>
<dbReference type="GO" id="GO:0030246">
    <property type="term" value="F:carbohydrate binding"/>
    <property type="evidence" value="ECO:0007669"/>
    <property type="project" value="InterPro"/>
</dbReference>
<dbReference type="RefSeq" id="XP_014258840.1">
    <property type="nucleotide sequence ID" value="XM_014403354.1"/>
</dbReference>
<feature type="domain" description="CBM39" evidence="3">
    <location>
        <begin position="40"/>
        <end position="136"/>
    </location>
</feature>
<sequence length="296" mass="33279">MYDMTTVAGFFVAASIALLAGPSSSQFLPVHFVHFHTPIYTIPPLTFQALLGGGFRAYLPDDCGVENFEFKCKKNKDEDWKGGNVTSKMANHWVFEDPLLSLNPGDRLLYGGSVTNRGRQYPINEDAEWIVPQDLPESFSPPQVEQPPRCPEEEQPEEESPKKEKEPTTKKPKMNKEPELEENDNSTTASTTTTMTSTEPTTTTTTTTTEYPSLDVPKCPWVDITPIDTREKALQNSLGRMQCELASFAAKTARVNRQLTEELIDLKKLNYATVARMQRLESLLRSLPRGIPYPLF</sequence>
<protein>
    <recommendedName>
        <fullName evidence="3">CBM39 domain-containing protein</fullName>
    </recommendedName>
</protein>
<feature type="chain" id="PRO_5035215832" description="CBM39 domain-containing protein" evidence="2">
    <location>
        <begin position="26"/>
        <end position="296"/>
    </location>
</feature>
<evidence type="ECO:0000313" key="5">
    <source>
        <dbReference type="Proteomes" id="UP000494040"/>
    </source>
</evidence>
<organism evidence="4 5">
    <name type="scientific">Cimex lectularius</name>
    <name type="common">Bed bug</name>
    <name type="synonym">Acanthia lectularia</name>
    <dbReference type="NCBI Taxonomy" id="79782"/>
    <lineage>
        <taxon>Eukaryota</taxon>
        <taxon>Metazoa</taxon>
        <taxon>Ecdysozoa</taxon>
        <taxon>Arthropoda</taxon>
        <taxon>Hexapoda</taxon>
        <taxon>Insecta</taxon>
        <taxon>Pterygota</taxon>
        <taxon>Neoptera</taxon>
        <taxon>Paraneoptera</taxon>
        <taxon>Hemiptera</taxon>
        <taxon>Heteroptera</taxon>
        <taxon>Panheteroptera</taxon>
        <taxon>Cimicomorpha</taxon>
        <taxon>Cimicidae</taxon>
        <taxon>Cimex</taxon>
    </lineage>
</organism>
<dbReference type="GeneID" id="106672158"/>
<evidence type="ECO:0000259" key="3">
    <source>
        <dbReference type="PROSITE" id="PS51969"/>
    </source>
</evidence>
<dbReference type="InterPro" id="IPR043030">
    <property type="entry name" value="BGBP_N_sf"/>
</dbReference>
<keyword evidence="2" id="KW-0732">Signal</keyword>
<accession>A0A8I6S918</accession>
<dbReference type="Pfam" id="PF15886">
    <property type="entry name" value="CBM39"/>
    <property type="match status" value="1"/>
</dbReference>
<feature type="compositionally biased region" description="Basic and acidic residues" evidence="1">
    <location>
        <begin position="159"/>
        <end position="178"/>
    </location>
</feature>
<proteinExistence type="predicted"/>
<dbReference type="EnsemblMetazoa" id="XM_014403354.1">
    <property type="protein sequence ID" value="XP_014258840.1"/>
    <property type="gene ID" value="LOC106672158"/>
</dbReference>
<dbReference type="OrthoDB" id="6628448at2759"/>
<keyword evidence="5" id="KW-1185">Reference proteome</keyword>